<dbReference type="Proteomes" id="UP001162992">
    <property type="component" value="Chromosome 17"/>
</dbReference>
<keyword evidence="2" id="KW-1185">Reference proteome</keyword>
<organism evidence="1 2">
    <name type="scientific">Diphasiastrum complanatum</name>
    <name type="common">Issler's clubmoss</name>
    <name type="synonym">Lycopodium complanatum</name>
    <dbReference type="NCBI Taxonomy" id="34168"/>
    <lineage>
        <taxon>Eukaryota</taxon>
        <taxon>Viridiplantae</taxon>
        <taxon>Streptophyta</taxon>
        <taxon>Embryophyta</taxon>
        <taxon>Tracheophyta</taxon>
        <taxon>Lycopodiopsida</taxon>
        <taxon>Lycopodiales</taxon>
        <taxon>Lycopodiaceae</taxon>
        <taxon>Lycopodioideae</taxon>
        <taxon>Diphasiastrum</taxon>
    </lineage>
</organism>
<protein>
    <submittedName>
        <fullName evidence="1">Uncharacterized protein</fullName>
    </submittedName>
</protein>
<name>A0ACC2B901_DIPCM</name>
<sequence length="132" mass="14055">MQRHVSVKPMQLLQVELVAAQPPGPSSQLHLDWECCCSGRNMTNVSVNENVGDYNFFGLNAPVAADNCDKSVNGGVCNCQKKSRMETVSGENCEKCASVGVCESGKKSTTLAVAEDNCDKCANGGSYNSDKN</sequence>
<evidence type="ECO:0000313" key="1">
    <source>
        <dbReference type="EMBL" id="KAJ7526216.1"/>
    </source>
</evidence>
<comment type="caution">
    <text evidence="1">The sequence shown here is derived from an EMBL/GenBank/DDBJ whole genome shotgun (WGS) entry which is preliminary data.</text>
</comment>
<dbReference type="EMBL" id="CM055108">
    <property type="protein sequence ID" value="KAJ7526216.1"/>
    <property type="molecule type" value="Genomic_DNA"/>
</dbReference>
<reference evidence="2" key="1">
    <citation type="journal article" date="2024" name="Proc. Natl. Acad. Sci. U.S.A.">
        <title>Extraordinary preservation of gene collinearity over three hundred million years revealed in homosporous lycophytes.</title>
        <authorList>
            <person name="Li C."/>
            <person name="Wickell D."/>
            <person name="Kuo L.Y."/>
            <person name="Chen X."/>
            <person name="Nie B."/>
            <person name="Liao X."/>
            <person name="Peng D."/>
            <person name="Ji J."/>
            <person name="Jenkins J."/>
            <person name="Williams M."/>
            <person name="Shu S."/>
            <person name="Plott C."/>
            <person name="Barry K."/>
            <person name="Rajasekar S."/>
            <person name="Grimwood J."/>
            <person name="Han X."/>
            <person name="Sun S."/>
            <person name="Hou Z."/>
            <person name="He W."/>
            <person name="Dai G."/>
            <person name="Sun C."/>
            <person name="Schmutz J."/>
            <person name="Leebens-Mack J.H."/>
            <person name="Li F.W."/>
            <person name="Wang L."/>
        </authorList>
    </citation>
    <scope>NUCLEOTIDE SEQUENCE [LARGE SCALE GENOMIC DNA]</scope>
    <source>
        <strain evidence="2">cv. PW_Plant_1</strain>
    </source>
</reference>
<gene>
    <name evidence="1" type="ORF">O6H91_17G088500</name>
</gene>
<evidence type="ECO:0000313" key="2">
    <source>
        <dbReference type="Proteomes" id="UP001162992"/>
    </source>
</evidence>
<proteinExistence type="predicted"/>
<accession>A0ACC2B901</accession>